<organism evidence="1 2">
    <name type="scientific">Mytilus edulis</name>
    <name type="common">Blue mussel</name>
    <dbReference type="NCBI Taxonomy" id="6550"/>
    <lineage>
        <taxon>Eukaryota</taxon>
        <taxon>Metazoa</taxon>
        <taxon>Spiralia</taxon>
        <taxon>Lophotrochozoa</taxon>
        <taxon>Mollusca</taxon>
        <taxon>Bivalvia</taxon>
        <taxon>Autobranchia</taxon>
        <taxon>Pteriomorphia</taxon>
        <taxon>Mytilida</taxon>
        <taxon>Mytiloidea</taxon>
        <taxon>Mytilidae</taxon>
        <taxon>Mytilinae</taxon>
        <taxon>Mytilus</taxon>
    </lineage>
</organism>
<comment type="caution">
    <text evidence="1">The sequence shown here is derived from an EMBL/GenBank/DDBJ whole genome shotgun (WGS) entry which is preliminary data.</text>
</comment>
<dbReference type="AlphaFoldDB" id="A0A8S3S135"/>
<protein>
    <submittedName>
        <fullName evidence="1">Uncharacterized protein</fullName>
    </submittedName>
</protein>
<dbReference type="Pfam" id="PF02995">
    <property type="entry name" value="DUF229"/>
    <property type="match status" value="1"/>
</dbReference>
<dbReference type="Proteomes" id="UP000683360">
    <property type="component" value="Unassembled WGS sequence"/>
</dbReference>
<name>A0A8S3S135_MYTED</name>
<evidence type="ECO:0000313" key="1">
    <source>
        <dbReference type="EMBL" id="CAG2214804.1"/>
    </source>
</evidence>
<dbReference type="OrthoDB" id="413313at2759"/>
<dbReference type="PANTHER" id="PTHR10974">
    <property type="entry name" value="FI08016P-RELATED"/>
    <property type="match status" value="1"/>
</dbReference>
<dbReference type="GO" id="GO:0005615">
    <property type="term" value="C:extracellular space"/>
    <property type="evidence" value="ECO:0007669"/>
    <property type="project" value="TreeGrafter"/>
</dbReference>
<dbReference type="PANTHER" id="PTHR10974:SF1">
    <property type="entry name" value="FI08016P-RELATED"/>
    <property type="match status" value="1"/>
</dbReference>
<keyword evidence="2" id="KW-1185">Reference proteome</keyword>
<evidence type="ECO:0000313" key="2">
    <source>
        <dbReference type="Proteomes" id="UP000683360"/>
    </source>
</evidence>
<reference evidence="1" key="1">
    <citation type="submission" date="2021-03" db="EMBL/GenBank/DDBJ databases">
        <authorList>
            <person name="Bekaert M."/>
        </authorList>
    </citation>
    <scope>NUCLEOTIDE SEQUENCE</scope>
</reference>
<dbReference type="EMBL" id="CAJPWZ010001424">
    <property type="protein sequence ID" value="CAG2214804.1"/>
    <property type="molecule type" value="Genomic_DNA"/>
</dbReference>
<gene>
    <name evidence="1" type="ORF">MEDL_28622</name>
</gene>
<proteinExistence type="predicted"/>
<sequence length="362" mass="43065">MKAIFPKRRTIILTGIASIFLITMYTEFQGSMKNIALFKSQNVNRFLLIDTAGCKIPKLDPFDSSIYWYMGSASELKCEVKKDLLYTKNNVLFINWPLVKYYVPSLRYCKYDVIWRPANVETHNNYFQYINESQPFTTNQTISDEFIRVRCFNDRNEIVYRNAFSFVHLKRNVEKRCRENELKQTKDKTILNILMIGVDSVSRNNMIRYMPKTRNYLLQKMSALEFLGYNKVADNTFLNIVPMTTGKFVHELPWNASLVNVTFDKYDFIWNKFSRKGYRTLYSEDSPYGQIFDYQKAGFSKPQADYFDRPFSLAMEEMTDIWNSDHHCIHARPETDIVLEYTRQFIEKFRKSLFFHLHSLLD</sequence>
<accession>A0A8S3S135</accession>
<dbReference type="InterPro" id="IPR004245">
    <property type="entry name" value="DUF229"/>
</dbReference>